<dbReference type="Proteomes" id="UP000298017">
    <property type="component" value="Unassembled WGS sequence"/>
</dbReference>
<comment type="caution">
    <text evidence="7">The sequence shown here is derived from an EMBL/GenBank/DDBJ whole genome shotgun (WGS) entry which is preliminary data.</text>
</comment>
<dbReference type="SUPFAM" id="SSF56601">
    <property type="entry name" value="beta-lactamase/transpeptidase-like"/>
    <property type="match status" value="1"/>
</dbReference>
<dbReference type="AlphaFoldDB" id="A0AAX2SFH4"/>
<gene>
    <name evidence="7" type="ORF">E4P33_05680</name>
</gene>
<evidence type="ECO:0000256" key="3">
    <source>
        <dbReference type="ARBA" id="ARBA00023136"/>
    </source>
</evidence>
<name>A0AAX2SFH4_KOCRH</name>
<dbReference type="InterPro" id="IPR005311">
    <property type="entry name" value="PBP_dimer"/>
</dbReference>
<organism evidence="7 8">
    <name type="scientific">Kocuria rhizophila</name>
    <dbReference type="NCBI Taxonomy" id="72000"/>
    <lineage>
        <taxon>Bacteria</taxon>
        <taxon>Bacillati</taxon>
        <taxon>Actinomycetota</taxon>
        <taxon>Actinomycetes</taxon>
        <taxon>Micrococcales</taxon>
        <taxon>Micrococcaceae</taxon>
        <taxon>Kocuria</taxon>
    </lineage>
</organism>
<dbReference type="InterPro" id="IPR036138">
    <property type="entry name" value="PBP_dimer_sf"/>
</dbReference>
<dbReference type="EMBL" id="SPNK01000004">
    <property type="protein sequence ID" value="TFI02089.1"/>
    <property type="molecule type" value="Genomic_DNA"/>
</dbReference>
<evidence type="ECO:0000256" key="4">
    <source>
        <dbReference type="SAM" id="MobiDB-lite"/>
    </source>
</evidence>
<feature type="region of interest" description="Disordered" evidence="4">
    <location>
        <begin position="562"/>
        <end position="598"/>
    </location>
</feature>
<dbReference type="Pfam" id="PF03717">
    <property type="entry name" value="PBP_dimer"/>
    <property type="match status" value="1"/>
</dbReference>
<comment type="subcellular location">
    <subcellularLocation>
        <location evidence="1">Membrane</location>
    </subcellularLocation>
</comment>
<dbReference type="PANTHER" id="PTHR30627">
    <property type="entry name" value="PEPTIDOGLYCAN D,D-TRANSPEPTIDASE"/>
    <property type="match status" value="1"/>
</dbReference>
<evidence type="ECO:0000259" key="6">
    <source>
        <dbReference type="Pfam" id="PF03717"/>
    </source>
</evidence>
<feature type="domain" description="Penicillin-binding protein transpeptidase" evidence="5">
    <location>
        <begin position="244"/>
        <end position="532"/>
    </location>
</feature>
<dbReference type="InterPro" id="IPR012338">
    <property type="entry name" value="Beta-lactam/transpept-like"/>
</dbReference>
<dbReference type="GO" id="GO:0008658">
    <property type="term" value="F:penicillin binding"/>
    <property type="evidence" value="ECO:0007669"/>
    <property type="project" value="InterPro"/>
</dbReference>
<dbReference type="SUPFAM" id="SSF56519">
    <property type="entry name" value="Penicillin binding protein dimerisation domain"/>
    <property type="match status" value="1"/>
</dbReference>
<dbReference type="Gene3D" id="3.40.710.10">
    <property type="entry name" value="DD-peptidase/beta-lactamase superfamily"/>
    <property type="match status" value="1"/>
</dbReference>
<dbReference type="PANTHER" id="PTHR30627:SF1">
    <property type="entry name" value="PEPTIDOGLYCAN D,D-TRANSPEPTIDASE FTSI"/>
    <property type="match status" value="1"/>
</dbReference>
<reference evidence="7 8" key="1">
    <citation type="submission" date="2019-03" db="EMBL/GenBank/DDBJ databases">
        <title>Genome Sequencing and Assembly of Various Microbes Isolated from Alder Root Nodule.</title>
        <authorList>
            <person name="Swanson E."/>
            <person name="Sevigny J.L."/>
            <person name="Pesce C."/>
            <person name="Davis I."/>
            <person name="Kleiner V."/>
            <person name="Tisa L."/>
        </authorList>
    </citation>
    <scope>NUCLEOTIDE SEQUENCE [LARGE SCALE GENOMIC DNA]</scope>
    <source>
        <strain evidence="7 8">4R-31</strain>
    </source>
</reference>
<evidence type="ECO:0000313" key="7">
    <source>
        <dbReference type="EMBL" id="TFI02089.1"/>
    </source>
</evidence>
<keyword evidence="3" id="KW-0472">Membrane</keyword>
<dbReference type="Gene3D" id="3.30.450.330">
    <property type="match status" value="1"/>
</dbReference>
<evidence type="ECO:0000256" key="2">
    <source>
        <dbReference type="ARBA" id="ARBA00007171"/>
    </source>
</evidence>
<dbReference type="Pfam" id="PF00905">
    <property type="entry name" value="Transpeptidase"/>
    <property type="match status" value="1"/>
</dbReference>
<feature type="domain" description="Penicillin-binding protein dimerisation" evidence="6">
    <location>
        <begin position="42"/>
        <end position="200"/>
    </location>
</feature>
<evidence type="ECO:0000256" key="1">
    <source>
        <dbReference type="ARBA" id="ARBA00004370"/>
    </source>
</evidence>
<keyword evidence="8" id="KW-1185">Reference proteome</keyword>
<evidence type="ECO:0000313" key="8">
    <source>
        <dbReference type="Proteomes" id="UP000298017"/>
    </source>
</evidence>
<sequence>MGIALLLALLLLVAGRLFWVQGLDPTGRAETAAQQRTMVEPVPAVRGEITDTSGTVLARTLQRYDITVDQTAVTEVAVPNKDGTVETVTPTQAVYKIADALGMKDSDVKNALDGDKTFNYVARGVTPEQYNALRELNLPYIYGQPTFQRSYPNGSLGGSVVGFLGSEGQALGGIEQTQDELLRGTDGERQFEISGDGVRIPVAPQEQKAAQDGSDVQLSLDSDVQFFAEQAVRERTKELKAEWGTAVVMDVKTGKVLALADSSSVDPNVPGKADAEDLSARAVTQAVEPGSTEKIATLAGALDRGIVAPETEITVPPYLQIGSEKITDAFDHGTQNRTAAGIIADSMNTGTVIMGSKMDKETRHDNLEEFGVGSATGIELPGESTGILTPAAQWDARQEYTVLFGQGVSQTPLRTASIFQAVANGGKQIEPRIVESTTSPDGTVTTPESPAPKQVISETAAQQTLDVMENVVTQGGAKDAAVPGYRVGGKTGTAEAPSEKGGYDGFTTSFVGVAPMEDPQYLVGVTMQRPQGDVHTVGVTSTFSQIMSQVLHHYNVAPSTTKAPELDMQVPENIKKDVTPTNALEQTWPQPGRDESQG</sequence>
<accession>A0AAX2SFH4</accession>
<dbReference type="Gene3D" id="3.90.1310.10">
    <property type="entry name" value="Penicillin-binding protein 2a (Domain 2)"/>
    <property type="match status" value="1"/>
</dbReference>
<dbReference type="InterPro" id="IPR001460">
    <property type="entry name" value="PCN-bd_Tpept"/>
</dbReference>
<evidence type="ECO:0000259" key="5">
    <source>
        <dbReference type="Pfam" id="PF00905"/>
    </source>
</evidence>
<comment type="similarity">
    <text evidence="2">Belongs to the transpeptidase family.</text>
</comment>
<dbReference type="GO" id="GO:0005886">
    <property type="term" value="C:plasma membrane"/>
    <property type="evidence" value="ECO:0007669"/>
    <property type="project" value="TreeGrafter"/>
</dbReference>
<dbReference type="GO" id="GO:0071555">
    <property type="term" value="P:cell wall organization"/>
    <property type="evidence" value="ECO:0007669"/>
    <property type="project" value="TreeGrafter"/>
</dbReference>
<protein>
    <submittedName>
        <fullName evidence="7">Penicillin-binding protein 2</fullName>
    </submittedName>
</protein>
<feature type="compositionally biased region" description="Polar residues" evidence="4">
    <location>
        <begin position="579"/>
        <end position="589"/>
    </location>
</feature>
<proteinExistence type="inferred from homology"/>
<dbReference type="InterPro" id="IPR050515">
    <property type="entry name" value="Beta-lactam/transpept"/>
</dbReference>